<dbReference type="Gene3D" id="1.10.460.10">
    <property type="entry name" value="Topoisomerase I, domain 2"/>
    <property type="match status" value="1"/>
</dbReference>
<dbReference type="SMART" id="SM00493">
    <property type="entry name" value="TOPRIM"/>
    <property type="match status" value="1"/>
</dbReference>
<dbReference type="EMBL" id="CP001941">
    <property type="protein sequence ID" value="ADD08760.1"/>
    <property type="molecule type" value="Genomic_DNA"/>
</dbReference>
<dbReference type="GO" id="GO:0006260">
    <property type="term" value="P:DNA replication"/>
    <property type="evidence" value="ECO:0007669"/>
    <property type="project" value="UniProtKB-UniRule"/>
</dbReference>
<dbReference type="InterPro" id="IPR014001">
    <property type="entry name" value="Helicase_ATP-bd"/>
</dbReference>
<dbReference type="HOGENOM" id="CLU_002886_0_0_2"/>
<dbReference type="CDD" id="cd00186">
    <property type="entry name" value="TOP1Ac"/>
    <property type="match status" value="1"/>
</dbReference>
<keyword evidence="8 14" id="KW-0067">ATP-binding</keyword>
<dbReference type="Gene3D" id="3.40.50.300">
    <property type="entry name" value="P-loop containing nucleotide triphosphate hydrolases"/>
    <property type="match status" value="3"/>
</dbReference>
<dbReference type="SUPFAM" id="SSF56712">
    <property type="entry name" value="Prokaryotic type I DNA topoisomerase"/>
    <property type="match status" value="1"/>
</dbReference>
<proteinExistence type="inferred from homology"/>
<dbReference type="GO" id="GO:0016787">
    <property type="term" value="F:hydrolase activity"/>
    <property type="evidence" value="ECO:0007669"/>
    <property type="project" value="UniProtKB-KW"/>
</dbReference>
<comment type="similarity">
    <text evidence="13 14">In the N-terminal section; belongs to the DEAD box helicase family. DDVD subfamily.</text>
</comment>
<dbReference type="HAMAP" id="MF_01125">
    <property type="entry name" value="Reverse_gyrase"/>
    <property type="match status" value="1"/>
</dbReference>
<evidence type="ECO:0000256" key="6">
    <source>
        <dbReference type="ARBA" id="ARBA00022771"/>
    </source>
</evidence>
<dbReference type="GO" id="GO:0008094">
    <property type="term" value="F:ATP-dependent activity, acting on DNA"/>
    <property type="evidence" value="ECO:0007669"/>
    <property type="project" value="UniProtKB-UniRule"/>
</dbReference>
<dbReference type="Gene3D" id="1.10.290.10">
    <property type="entry name" value="Topoisomerase I, domain 4"/>
    <property type="match status" value="1"/>
</dbReference>
<evidence type="ECO:0000256" key="8">
    <source>
        <dbReference type="ARBA" id="ARBA00022840"/>
    </source>
</evidence>
<dbReference type="eggNOG" id="arCOG01526">
    <property type="taxonomic scope" value="Archaea"/>
</dbReference>
<evidence type="ECO:0000256" key="9">
    <source>
        <dbReference type="ARBA" id="ARBA00022842"/>
    </source>
</evidence>
<dbReference type="InterPro" id="IPR003602">
    <property type="entry name" value="Topo_IA_DNA-bd_dom"/>
</dbReference>
<feature type="domain" description="Topo IA-type catalytic" evidence="18">
    <location>
        <begin position="655"/>
        <end position="1028"/>
    </location>
</feature>
<dbReference type="SMART" id="SM00487">
    <property type="entry name" value="DEXDc"/>
    <property type="match status" value="1"/>
</dbReference>
<comment type="subcellular location">
    <subcellularLocation>
        <location evidence="2 14">Cytoplasm</location>
    </subcellularLocation>
</comment>
<dbReference type="InterPro" id="IPR034142">
    <property type="entry name" value="TOPRIM_RevGyr"/>
</dbReference>
<feature type="region of interest" description="Topoisomerase I" evidence="14">
    <location>
        <begin position="479"/>
        <end position="1030"/>
    </location>
</feature>
<evidence type="ECO:0000259" key="18">
    <source>
        <dbReference type="PROSITE" id="PS52039"/>
    </source>
</evidence>
<dbReference type="NCBIfam" id="TIGR01054">
    <property type="entry name" value="rgy"/>
    <property type="match status" value="1"/>
</dbReference>
<dbReference type="PROSITE" id="PS52039">
    <property type="entry name" value="TOPO_IA_2"/>
    <property type="match status" value="1"/>
</dbReference>
<dbReference type="AlphaFoldDB" id="B5ID91"/>
<dbReference type="Gene3D" id="2.60.510.20">
    <property type="match status" value="1"/>
</dbReference>
<dbReference type="GO" id="GO:0003677">
    <property type="term" value="F:DNA binding"/>
    <property type="evidence" value="ECO:0007669"/>
    <property type="project" value="UniProtKB-UniRule"/>
</dbReference>
<dbReference type="Pfam" id="PF00270">
    <property type="entry name" value="DEAD"/>
    <property type="match status" value="1"/>
</dbReference>
<dbReference type="Gene3D" id="3.40.50.140">
    <property type="match status" value="1"/>
</dbReference>
<feature type="binding site" evidence="14">
    <location>
        <position position="62"/>
    </location>
    <ligand>
        <name>ATP</name>
        <dbReference type="ChEBI" id="CHEBI:30616"/>
    </ligand>
</feature>
<dbReference type="EC" id="5.6.2.-" evidence="14"/>
<dbReference type="KEGG" id="abi:Aboo_0951"/>
<accession>B5ID91</accession>
<evidence type="ECO:0000256" key="10">
    <source>
        <dbReference type="ARBA" id="ARBA00023029"/>
    </source>
</evidence>
<feature type="domain" description="Toprim" evidence="16">
    <location>
        <begin position="483"/>
        <end position="639"/>
    </location>
</feature>
<evidence type="ECO:0000313" key="19">
    <source>
        <dbReference type="EMBL" id="ADD08760.1"/>
    </source>
</evidence>
<dbReference type="Pfam" id="PF01131">
    <property type="entry name" value="Topoisom_bac"/>
    <property type="match status" value="1"/>
</dbReference>
<dbReference type="CDD" id="cd17924">
    <property type="entry name" value="DDXDc_reverse_gyrase"/>
    <property type="match status" value="1"/>
</dbReference>
<dbReference type="RefSeq" id="WP_008084248.1">
    <property type="nucleotide sequence ID" value="NC_013926.1"/>
</dbReference>
<keyword evidence="6 14" id="KW-0863">Zinc-finger</keyword>
<organism evidence="19 20">
    <name type="scientific">Aciduliprofundum boonei (strain DSM 19572 / T469)</name>
    <dbReference type="NCBI Taxonomy" id="439481"/>
    <lineage>
        <taxon>Archaea</taxon>
        <taxon>Methanobacteriati</taxon>
        <taxon>Thermoplasmatota</taxon>
        <taxon>DHVE2 group</taxon>
        <taxon>Candidatus Aciduliprofundum</taxon>
    </lineage>
</organism>
<evidence type="ECO:0000256" key="5">
    <source>
        <dbReference type="ARBA" id="ARBA00022741"/>
    </source>
</evidence>
<comment type="function">
    <text evidence="14">Modifies the topological state of DNA by introducing positive supercoils in an ATP-dependent process, increasing the linking number in steps of +1. Binds to single-stranded DNA, transiently cleaves and then rejoins the ends, introducing a positive supercoil in the process. The scissile phosphodiester is attacked by the catalytic tyrosine of the enzyme, resulting in the formation of a DNA-(5'-phosphotyrosyl)-enzyme intermediate. Probably involved in rewinding DNA strands in regions of the chromosome that have opened up to allow replication, transcription, DNA repair and/or for DNA protection.</text>
</comment>
<dbReference type="PROSITE" id="PS51192">
    <property type="entry name" value="HELICASE_ATP_BIND_1"/>
    <property type="match status" value="1"/>
</dbReference>
<keyword evidence="7 14" id="KW-0862">Zinc</keyword>
<evidence type="ECO:0000256" key="1">
    <source>
        <dbReference type="ARBA" id="ARBA00001946"/>
    </source>
</evidence>
<dbReference type="SMART" id="SM00490">
    <property type="entry name" value="HELICc"/>
    <property type="match status" value="1"/>
</dbReference>
<dbReference type="Proteomes" id="UP000001400">
    <property type="component" value="Chromosome"/>
</dbReference>
<evidence type="ECO:0000313" key="20">
    <source>
        <dbReference type="Proteomes" id="UP000001400"/>
    </source>
</evidence>
<dbReference type="InterPro" id="IPR027417">
    <property type="entry name" value="P-loop_NTPase"/>
</dbReference>
<dbReference type="InterPro" id="IPR013824">
    <property type="entry name" value="Topo_IA_cen_sub1"/>
</dbReference>
<dbReference type="GO" id="GO:0005737">
    <property type="term" value="C:cytoplasm"/>
    <property type="evidence" value="ECO:0007669"/>
    <property type="project" value="UniProtKB-SubCell"/>
</dbReference>
<dbReference type="InterPro" id="IPR011545">
    <property type="entry name" value="DEAD/DEAH_box_helicase_dom"/>
</dbReference>
<protein>
    <recommendedName>
        <fullName evidence="14 15">Reverse gyrase</fullName>
        <ecNumber evidence="14">5.6.2.-</ecNumber>
    </recommendedName>
</protein>
<evidence type="ECO:0000256" key="3">
    <source>
        <dbReference type="ARBA" id="ARBA00022490"/>
    </source>
</evidence>
<evidence type="ECO:0000256" key="11">
    <source>
        <dbReference type="ARBA" id="ARBA00023125"/>
    </source>
</evidence>
<keyword evidence="12 14" id="KW-0413">Isomerase</keyword>
<keyword evidence="3 14" id="KW-0963">Cytoplasm</keyword>
<dbReference type="PROSITE" id="PS52037">
    <property type="entry name" value="ZF_RG_C"/>
    <property type="match status" value="1"/>
</dbReference>
<evidence type="ECO:0000256" key="15">
    <source>
        <dbReference type="RuleBase" id="RU004026"/>
    </source>
</evidence>
<comment type="similarity">
    <text evidence="14">In the C-terminal section; belongs to the type IA topoisomerase family.</text>
</comment>
<comment type="subunit">
    <text evidence="14">Monomer.</text>
</comment>
<dbReference type="CDD" id="cd03361">
    <property type="entry name" value="TOPRIM_TopoIA_RevGyr"/>
    <property type="match status" value="1"/>
</dbReference>
<dbReference type="GO" id="GO:0005524">
    <property type="term" value="F:ATP binding"/>
    <property type="evidence" value="ECO:0007669"/>
    <property type="project" value="UniProtKB-UniRule"/>
</dbReference>
<comment type="cofactor">
    <cofactor evidence="14">
        <name>Zn(2+)</name>
        <dbReference type="ChEBI" id="CHEBI:29105"/>
    </cofactor>
    <text evidence="14">Binds 1 or 2 zinc ions per subunit.</text>
</comment>
<dbReference type="SUPFAM" id="SSF52540">
    <property type="entry name" value="P-loop containing nucleoside triphosphate hydrolases"/>
    <property type="match status" value="2"/>
</dbReference>
<dbReference type="InterPro" id="IPR005736">
    <property type="entry name" value="Reverse_gyrase"/>
</dbReference>
<name>B5ID91_ACIB4</name>
<comment type="catalytic activity">
    <reaction evidence="14 15">
        <text>ATP + H2O = ADP + phosphate + H(+)</text>
        <dbReference type="Rhea" id="RHEA:13065"/>
        <dbReference type="ChEBI" id="CHEBI:15377"/>
        <dbReference type="ChEBI" id="CHEBI:15378"/>
        <dbReference type="ChEBI" id="CHEBI:30616"/>
        <dbReference type="ChEBI" id="CHEBI:43474"/>
        <dbReference type="ChEBI" id="CHEBI:456216"/>
    </reaction>
</comment>
<dbReference type="PRINTS" id="PR00417">
    <property type="entry name" value="PRTPISMRASEI"/>
</dbReference>
<reference evidence="19" key="1">
    <citation type="submission" date="2010-02" db="EMBL/GenBank/DDBJ databases">
        <title>Complete sequence of Aciduliprofundum boonei T469.</title>
        <authorList>
            <consortium name="US DOE Joint Genome Institute"/>
            <person name="Lucas S."/>
            <person name="Copeland A."/>
            <person name="Lapidus A."/>
            <person name="Cheng J.-F."/>
            <person name="Bruce D."/>
            <person name="Goodwin L."/>
            <person name="Pitluck S."/>
            <person name="Saunders E."/>
            <person name="Detter J.C."/>
            <person name="Han C."/>
            <person name="Tapia R."/>
            <person name="Land M."/>
            <person name="Hauser L."/>
            <person name="Kyrpides N."/>
            <person name="Mikhailova N."/>
            <person name="Flores G."/>
            <person name="Reysenbach A.-L."/>
            <person name="Woyke T."/>
        </authorList>
    </citation>
    <scope>NUCLEOTIDE SEQUENCE</scope>
    <source>
        <strain evidence="19">T469</strain>
    </source>
</reference>
<evidence type="ECO:0000256" key="12">
    <source>
        <dbReference type="ARBA" id="ARBA00023235"/>
    </source>
</evidence>
<dbReference type="STRING" id="439481.Aboo_0951"/>
<feature type="domain" description="Helicase ATP-binding" evidence="17">
    <location>
        <begin position="66"/>
        <end position="210"/>
    </location>
</feature>
<gene>
    <name evidence="14" type="primary">rgy</name>
    <name evidence="19" type="ordered locus">Aboo_0951</name>
</gene>
<dbReference type="InterPro" id="IPR003601">
    <property type="entry name" value="Topo_IA_2"/>
</dbReference>
<keyword evidence="14" id="KW-0378">Hydrolase</keyword>
<evidence type="ECO:0000259" key="17">
    <source>
        <dbReference type="PROSITE" id="PS51192"/>
    </source>
</evidence>
<comment type="function">
    <text evidence="15">Modifies the topological state of DNA by introducing positive supercoils in an ATP-dependent process, increasing the linking number in steps of +1. Binds to single-stranded DNA, transiently cleaves and then rejoins the ends, introducing a positive supercoil in the process. The scissile phosphodiester is attacked by the catalytic tyrosine of the enzyme, resulting in the formation of a DNA-(5'-phosphotyrosyl)-enzyme intermediate. Involved in rewinding DNA strands in regions of the chromosome that have opened up to allow replication, transcription, DNA repair and/or for DNA protection.</text>
</comment>
<dbReference type="PANTHER" id="PTHR43505:SF1">
    <property type="entry name" value="REVERSE GYRASE"/>
    <property type="match status" value="1"/>
</dbReference>
<evidence type="ECO:0000256" key="13">
    <source>
        <dbReference type="ARBA" id="ARBA00043976"/>
    </source>
</evidence>
<evidence type="ECO:0000256" key="4">
    <source>
        <dbReference type="ARBA" id="ARBA00022723"/>
    </source>
</evidence>
<keyword evidence="10 14" id="KW-0799">Topoisomerase</keyword>
<dbReference type="InterPro" id="IPR013826">
    <property type="entry name" value="Topo_IA_cen_sub3"/>
</dbReference>
<dbReference type="SMART" id="SM00436">
    <property type="entry name" value="TOP1Bc"/>
    <property type="match status" value="1"/>
</dbReference>
<dbReference type="Pfam" id="PF01751">
    <property type="entry name" value="Toprim"/>
    <property type="match status" value="1"/>
</dbReference>
<evidence type="ECO:0000256" key="14">
    <source>
        <dbReference type="HAMAP-Rule" id="MF_01125"/>
    </source>
</evidence>
<dbReference type="InterPro" id="IPR006171">
    <property type="entry name" value="TOPRIM_dom"/>
</dbReference>
<keyword evidence="11 14" id="KW-0238">DNA-binding</keyword>
<keyword evidence="4 14" id="KW-0479">Metal-binding</keyword>
<keyword evidence="20" id="KW-1185">Reference proteome</keyword>
<dbReference type="PROSITE" id="PS50880">
    <property type="entry name" value="TOPRIM"/>
    <property type="match status" value="1"/>
</dbReference>
<dbReference type="GeneID" id="8827905"/>
<comment type="miscellaneous">
    <text evidence="14">This enzyme is the only unique feature of hyperthermophilic bacteria/archaea known and seems to be essential for adaptation to life at high temperatures. It may play a role in stabilization of DNA at high temperatures.</text>
</comment>
<dbReference type="InterPro" id="IPR013497">
    <property type="entry name" value="Topo_IA_cen"/>
</dbReference>
<dbReference type="PANTHER" id="PTHR43505">
    <property type="entry name" value="REVERSE GYRASE"/>
    <property type="match status" value="1"/>
</dbReference>
<comment type="cofactor">
    <cofactor evidence="1">
        <name>Mg(2+)</name>
        <dbReference type="ChEBI" id="CHEBI:18420"/>
    </cofactor>
</comment>
<keyword evidence="9" id="KW-0460">Magnesium</keyword>
<dbReference type="InterPro" id="IPR001650">
    <property type="entry name" value="Helicase_C-like"/>
</dbReference>
<evidence type="ECO:0000256" key="7">
    <source>
        <dbReference type="ARBA" id="ARBA00022833"/>
    </source>
</evidence>
<comment type="domain">
    <text evidence="14">Introduction of positive supercoils requires the cooperation of both domains. The helicase-like domain probably does not directly unwind DNA, but more likely acts by driving ATP-dependent conformational changes within the whole enzyme. A beta hairpin in the 'latch' region of the N-terminal domain plays a regulatory role in the enzyme, repressing topoisomerase activity in the absence of ATP and preventing the enzyme from acting as an ATP-independent relaxing enzyme; it also helps to coordinate nucleotide hydrolysis by the ATPase domain with the supercoiling activity of the topoisomerase domain.</text>
</comment>
<dbReference type="InterPro" id="IPR023405">
    <property type="entry name" value="Topo_IA_core_domain"/>
</dbReference>
<dbReference type="OrthoDB" id="30963at2157"/>
<keyword evidence="5 14" id="KW-0547">Nucleotide-binding</keyword>
<evidence type="ECO:0000259" key="16">
    <source>
        <dbReference type="PROSITE" id="PS50880"/>
    </source>
</evidence>
<dbReference type="GO" id="GO:0008270">
    <property type="term" value="F:zinc ion binding"/>
    <property type="evidence" value="ECO:0007669"/>
    <property type="project" value="UniProtKB-UniRule"/>
</dbReference>
<dbReference type="GO" id="GO:0006265">
    <property type="term" value="P:DNA topological change"/>
    <property type="evidence" value="ECO:0007669"/>
    <property type="project" value="UniProtKB-UniRule"/>
</dbReference>
<feature type="active site" description="O-(5'-phospho-DNA)-tyrosine intermediate" evidence="14">
    <location>
        <position position="785"/>
    </location>
</feature>
<evidence type="ECO:0000256" key="2">
    <source>
        <dbReference type="ARBA" id="ARBA00004496"/>
    </source>
</evidence>
<dbReference type="GO" id="GO:0160097">
    <property type="term" value="F:reverse gyrase activity"/>
    <property type="evidence" value="ECO:0007669"/>
    <property type="project" value="UniProtKB-UniRule"/>
</dbReference>
<sequence>MIPVIYGELCPQCHDKLSWKEIENNLCENTGKELSRTRESEIYGEFEKFFVEKFGSKPRAIQRMWARRVLAGKSFAAIAPTGIGKTSFGILMSMFLARKGKKSYLLVPTTIILKDMVKKFEDLGEDIAFYHSKMKGEEKKGMENRIKEGKFNILITTTAYLARNHKNLYGKFFHFIFVDDVDSLLKRSKNLEKVLKILHKKGVLMVSTATGTKGYNTKILRDKLGFDVGNMRNAVRNIEDIYASKDTLKDILNAMGSGALIFAPTAKEAKTLADRIGDKAGLVIEKDKRAYDDFQAGKLDYLVGVSTPYGSLIRGIDMPDRIRYVIFYGIPRFKINAENLDDFGDKLMLSLAYGLRDYGFDEYIKNRNVKEIREKLKSILQNRKDIRGEDFIYKNGHIIFPDVKTYIQGSGRASRLYAGGITKGASFLLDGDDMVEIFLQRAELYGIEFKSLEDVDIESLKREIDRDRRRIAEKVEEKDVITPSLFIVESPNKAKHIAHFFGKPNLRIIGNAVVYEVAVGDRVLTIAPSLGHTVDLSTTQGYYGVVIKTGLFIPVYSPIRKCRDCGYQFTEGNKCPVCGSEDIYNAREQIEILRRLAYECEDVIIGTDPDTEGEKIAWDLRNLLSPFAKSIKRAEFHEVTKDAIIKAIRESREFDENLVKAQIVRRIEDRWIGFELSHILWNLFGKKNLSAGRAQTPVLGWIIERYEKSKEIREEYFIKGTDVKSPWKENVLAKVEKIGDEVKDYVVPPYTTDEILKDANTILGLGAREAMNILQDLFESGLITYHRTDSTHVSQEGMSIAKKYLGEDFRPRRWGKEGAHECIRPTKPWSAEDIRRFVNEGILNLEIQDEALRVYDLIFRRFMASESVGKIRISKYKVSAKGKVLEIPLIVEAYGKSVELYPYRIKVYRPLPTGMVRIEVEKRKIKLAPYTQADVIRLMKDRKIGRPSTYATIISKLFKRDYIVERSGKLIPTRIGIEVYSFLSTNYGKFVSEERTRILERKMEDVENGNRDYLYVLNELYEEIGKIRGN</sequence>
<dbReference type="SMART" id="SM00437">
    <property type="entry name" value="TOP1Ac"/>
    <property type="match status" value="1"/>
</dbReference>